<proteinExistence type="predicted"/>
<dbReference type="InterPro" id="IPR050312">
    <property type="entry name" value="IolE/XylAMocC-like"/>
</dbReference>
<evidence type="ECO:0000313" key="2">
    <source>
        <dbReference type="EMBL" id="QBM89645.1"/>
    </source>
</evidence>
<protein>
    <submittedName>
        <fullName evidence="2">Sugar phosphate isomerase/epimerase</fullName>
    </submittedName>
</protein>
<evidence type="ECO:0000313" key="3">
    <source>
        <dbReference type="Proteomes" id="UP000292447"/>
    </source>
</evidence>
<gene>
    <name evidence="2" type="primary">MPUL0D07250</name>
    <name evidence="2" type="ORF">METSCH_D07250</name>
</gene>
<organism evidence="2 3">
    <name type="scientific">Metschnikowia aff. pulcherrima</name>
    <dbReference type="NCBI Taxonomy" id="2163413"/>
    <lineage>
        <taxon>Eukaryota</taxon>
        <taxon>Fungi</taxon>
        <taxon>Dikarya</taxon>
        <taxon>Ascomycota</taxon>
        <taxon>Saccharomycotina</taxon>
        <taxon>Pichiomycetes</taxon>
        <taxon>Metschnikowiaceae</taxon>
        <taxon>Metschnikowia</taxon>
    </lineage>
</organism>
<feature type="domain" description="Xylose isomerase-like TIM barrel" evidence="1">
    <location>
        <begin position="64"/>
        <end position="289"/>
    </location>
</feature>
<dbReference type="EMBL" id="CP034459">
    <property type="protein sequence ID" value="QBM89645.1"/>
    <property type="molecule type" value="Genomic_DNA"/>
</dbReference>
<dbReference type="GO" id="GO:0016853">
    <property type="term" value="F:isomerase activity"/>
    <property type="evidence" value="ECO:0007669"/>
    <property type="project" value="UniProtKB-KW"/>
</dbReference>
<dbReference type="STRING" id="2163413.A0A4P6XS93"/>
<evidence type="ECO:0000259" key="1">
    <source>
        <dbReference type="Pfam" id="PF01261"/>
    </source>
</evidence>
<dbReference type="Proteomes" id="UP000292447">
    <property type="component" value="Chromosome IV"/>
</dbReference>
<name>A0A4P6XS93_9ASCO</name>
<dbReference type="PANTHER" id="PTHR12110">
    <property type="entry name" value="HYDROXYPYRUVATE ISOMERASE"/>
    <property type="match status" value="1"/>
</dbReference>
<accession>A0A4P6XS93</accession>
<dbReference type="PANTHER" id="PTHR12110:SF21">
    <property type="entry name" value="XYLOSE ISOMERASE-LIKE TIM BARREL DOMAIN-CONTAINING PROTEIN"/>
    <property type="match status" value="1"/>
</dbReference>
<sequence length="457" mass="51884">MTTLPTPKASKPPSPISGSKIYQKTIFTQDHGTYGYSHASQWKDLPYENSIATVCFEGTIWEKIDATAKAGFDAIEIMTPDLEEATPEQIVEYCETRNLSISILQPFRDLEGYTNQGTFEEKLRQFEDYLVTCRKLKSNLVLLCANCDKNSVSDLEVVVPQLRQAANLAAKYGIRIAYENLSWAAHYSHLENLVSVIELVDRDNFGICVDLFHINIHGLSLGCLESLLRKVFFVQYCDSPPLTKDIDILEHARNYRVFPFQGLYKNVLESLELLERLHYDGPLSLEVFNLLYRERSGQCLCVAEDALRSLVFLQGKYCDLHKGTSYLPALKITGIEFPEYFESWSQARISFDSEGDIDTFHERTSFTRYFEIKAATTLLGGKLANIGYIRVSSRLEFTRTILALRAALGFEPCENHKLNISNGFNLPLQSVFCNELGVSVVLTLLEEFPNNAHDERL</sequence>
<dbReference type="AlphaFoldDB" id="A0A4P6XS93"/>
<dbReference type="InterPro" id="IPR013022">
    <property type="entry name" value="Xyl_isomerase-like_TIM-brl"/>
</dbReference>
<keyword evidence="3" id="KW-1185">Reference proteome</keyword>
<keyword evidence="2" id="KW-0413">Isomerase</keyword>
<dbReference type="Gene3D" id="3.20.20.150">
    <property type="entry name" value="Divalent-metal-dependent TIM barrel enzymes"/>
    <property type="match status" value="1"/>
</dbReference>
<reference evidence="3" key="1">
    <citation type="submission" date="2019-03" db="EMBL/GenBank/DDBJ databases">
        <title>Snf2 controls pulcherriminic acid biosynthesis and connects pigmentation and antifungal activity of the yeast Metschnikowia pulcherrima.</title>
        <authorList>
            <person name="Gore-Lloyd D."/>
            <person name="Sumann I."/>
            <person name="Brachmann A.O."/>
            <person name="Schneeberger K."/>
            <person name="Ortiz-Merino R.A."/>
            <person name="Moreno-Beltran M."/>
            <person name="Schlaefli M."/>
            <person name="Kirner P."/>
            <person name="Santos Kron A."/>
            <person name="Wolfe K.H."/>
            <person name="Piel J."/>
            <person name="Ahrens C.H."/>
            <person name="Henk D."/>
            <person name="Freimoser F.M."/>
        </authorList>
    </citation>
    <scope>NUCLEOTIDE SEQUENCE [LARGE SCALE GENOMIC DNA]</scope>
    <source>
        <strain evidence="3">APC 1.2</strain>
    </source>
</reference>
<dbReference type="SUPFAM" id="SSF51658">
    <property type="entry name" value="Xylose isomerase-like"/>
    <property type="match status" value="1"/>
</dbReference>
<dbReference type="InterPro" id="IPR036237">
    <property type="entry name" value="Xyl_isomerase-like_sf"/>
</dbReference>
<dbReference type="Pfam" id="PF01261">
    <property type="entry name" value="AP_endonuc_2"/>
    <property type="match status" value="1"/>
</dbReference>